<dbReference type="EMBL" id="GBHO01019234">
    <property type="protein sequence ID" value="JAG24370.1"/>
    <property type="molecule type" value="Transcribed_RNA"/>
</dbReference>
<dbReference type="PANTHER" id="PTHR37984">
    <property type="entry name" value="PROTEIN CBG26694"/>
    <property type="match status" value="1"/>
</dbReference>
<name>A0A0A9Y4B6_LYGHE</name>
<reference evidence="3" key="2">
    <citation type="submission" date="2014-07" db="EMBL/GenBank/DDBJ databases">
        <authorList>
            <person name="Hull J."/>
        </authorList>
    </citation>
    <scope>NUCLEOTIDE SEQUENCE</scope>
</reference>
<dbReference type="SUPFAM" id="SSF53098">
    <property type="entry name" value="Ribonuclease H-like"/>
    <property type="match status" value="1"/>
</dbReference>
<dbReference type="PANTHER" id="PTHR37984:SF7">
    <property type="entry name" value="INTEGRASE CATALYTIC DOMAIN-CONTAINING PROTEIN"/>
    <property type="match status" value="1"/>
</dbReference>
<proteinExistence type="predicted"/>
<evidence type="ECO:0000259" key="2">
    <source>
        <dbReference type="PROSITE" id="PS50994"/>
    </source>
</evidence>
<sequence length="249" mass="27955">EIVRLKDKTARSVVESLKPIFSRFGIPKLFIADNNPFNSFEFLNFAAEWNFDVRFSSPHHHRSNGLAEKAVGIGKSLLKKCSYEGHDLNLYLLNYRNSPVAGLPYSPAQLLMAKNLRSKLPVSFEDLCPKVVSDSAVREKLGQKARYDRASRMPSEFVEKERVLIQNQNTNLWEDGIIVAKLDPRSYLVRVRGRVFRRNSLHIKKSHGYGASPGNSHFGALLGSDDELMDGSCDPDRDTIAPHKPTSGG</sequence>
<dbReference type="InterPro" id="IPR036397">
    <property type="entry name" value="RNaseH_sf"/>
</dbReference>
<feature type="non-terminal residue" evidence="3">
    <location>
        <position position="1"/>
    </location>
</feature>
<gene>
    <name evidence="3" type="ORF">CM83_393</name>
</gene>
<feature type="domain" description="Integrase catalytic" evidence="2">
    <location>
        <begin position="1"/>
        <end position="80"/>
    </location>
</feature>
<dbReference type="AlphaFoldDB" id="A0A0A9Y4B6"/>
<evidence type="ECO:0000313" key="3">
    <source>
        <dbReference type="EMBL" id="JAG24370.1"/>
    </source>
</evidence>
<reference evidence="3" key="1">
    <citation type="journal article" date="2014" name="PLoS ONE">
        <title>Transcriptome-Based Identification of ABC Transporters in the Western Tarnished Plant Bug Lygus hesperus.</title>
        <authorList>
            <person name="Hull J.J."/>
            <person name="Chaney K."/>
            <person name="Geib S.M."/>
            <person name="Fabrick J.A."/>
            <person name="Brent C.S."/>
            <person name="Walsh D."/>
            <person name="Lavine L.C."/>
        </authorList>
    </citation>
    <scope>NUCLEOTIDE SEQUENCE</scope>
</reference>
<feature type="non-terminal residue" evidence="3">
    <location>
        <position position="249"/>
    </location>
</feature>
<dbReference type="InterPro" id="IPR001584">
    <property type="entry name" value="Integrase_cat-core"/>
</dbReference>
<accession>A0A0A9Y4B6</accession>
<dbReference type="PROSITE" id="PS50994">
    <property type="entry name" value="INTEGRASE"/>
    <property type="match status" value="1"/>
</dbReference>
<dbReference type="InterPro" id="IPR050951">
    <property type="entry name" value="Retrovirus_Pol_polyprotein"/>
</dbReference>
<dbReference type="GO" id="GO:0015074">
    <property type="term" value="P:DNA integration"/>
    <property type="evidence" value="ECO:0007669"/>
    <property type="project" value="InterPro"/>
</dbReference>
<feature type="region of interest" description="Disordered" evidence="1">
    <location>
        <begin position="228"/>
        <end position="249"/>
    </location>
</feature>
<evidence type="ECO:0000256" key="1">
    <source>
        <dbReference type="SAM" id="MobiDB-lite"/>
    </source>
</evidence>
<dbReference type="Gene3D" id="3.30.420.10">
    <property type="entry name" value="Ribonuclease H-like superfamily/Ribonuclease H"/>
    <property type="match status" value="1"/>
</dbReference>
<dbReference type="InterPro" id="IPR012337">
    <property type="entry name" value="RNaseH-like_sf"/>
</dbReference>
<protein>
    <submittedName>
        <fullName evidence="3">Uncharacterized protein K02A2.6</fullName>
    </submittedName>
</protein>
<dbReference type="GO" id="GO:0003676">
    <property type="term" value="F:nucleic acid binding"/>
    <property type="evidence" value="ECO:0007669"/>
    <property type="project" value="InterPro"/>
</dbReference>
<organism evidence="3">
    <name type="scientific">Lygus hesperus</name>
    <name type="common">Western plant bug</name>
    <dbReference type="NCBI Taxonomy" id="30085"/>
    <lineage>
        <taxon>Eukaryota</taxon>
        <taxon>Metazoa</taxon>
        <taxon>Ecdysozoa</taxon>
        <taxon>Arthropoda</taxon>
        <taxon>Hexapoda</taxon>
        <taxon>Insecta</taxon>
        <taxon>Pterygota</taxon>
        <taxon>Neoptera</taxon>
        <taxon>Paraneoptera</taxon>
        <taxon>Hemiptera</taxon>
        <taxon>Heteroptera</taxon>
        <taxon>Panheteroptera</taxon>
        <taxon>Cimicomorpha</taxon>
        <taxon>Miridae</taxon>
        <taxon>Mirini</taxon>
        <taxon>Lygus</taxon>
    </lineage>
</organism>